<organism evidence="3 4">
    <name type="scientific">Lacticaseibacillus paracasei subsp. paracasei Lpp14</name>
    <dbReference type="NCBI Taxonomy" id="1256204"/>
    <lineage>
        <taxon>Bacteria</taxon>
        <taxon>Bacillati</taxon>
        <taxon>Bacillota</taxon>
        <taxon>Bacilli</taxon>
        <taxon>Lactobacillales</taxon>
        <taxon>Lactobacillaceae</taxon>
        <taxon>Lacticaseibacillus</taxon>
    </lineage>
</organism>
<dbReference type="GO" id="GO:0003887">
    <property type="term" value="F:DNA-directed DNA polymerase activity"/>
    <property type="evidence" value="ECO:0007669"/>
    <property type="project" value="InterPro"/>
</dbReference>
<dbReference type="AlphaFoldDB" id="A0A829GJ15"/>
<dbReference type="InterPro" id="IPR036388">
    <property type="entry name" value="WH-like_DNA-bd_sf"/>
</dbReference>
<dbReference type="GO" id="GO:0006270">
    <property type="term" value="P:DNA replication initiation"/>
    <property type="evidence" value="ECO:0007669"/>
    <property type="project" value="InterPro"/>
</dbReference>
<evidence type="ECO:0000313" key="3">
    <source>
        <dbReference type="EMBL" id="EPC57423.1"/>
    </source>
</evidence>
<evidence type="ECO:0000313" key="4">
    <source>
        <dbReference type="Proteomes" id="UP000014264"/>
    </source>
</evidence>
<protein>
    <recommendedName>
        <fullName evidence="2">Initiator Rep protein WH1 domain-containing protein</fullName>
    </recommendedName>
</protein>
<comment type="caution">
    <text evidence="3">The sequence shown here is derived from an EMBL/GenBank/DDBJ whole genome shotgun (WGS) entry which is preliminary data.</text>
</comment>
<sequence length="246" mass="27948">MKSGGRIIFNPIGTDLLISQDSIDKQQGYPVIKASQLVQKARHQLTAKELKLIDFMVSKVRRDDSGFRPLQTTIKEINQVMEFGRGTKSLTETSKSLLSLSNKGFWFQKDEDTITIARWLQTAEIKKDGSATLELDEKLAPWLLKLVGSRAQYSLSDIVALRSKYSLMLYQLLMSWRGSMGVNGTPDEFLEFFGHTNMKWWQFNGRYLQPAIDEINQKTGIKVHYAARKSGRTISEVEIDFTGDAS</sequence>
<proteinExistence type="inferred from homology"/>
<dbReference type="SUPFAM" id="SSF46785">
    <property type="entry name" value="Winged helix' DNA-binding domain"/>
    <property type="match status" value="2"/>
</dbReference>
<evidence type="ECO:0000259" key="2">
    <source>
        <dbReference type="Pfam" id="PF01051"/>
    </source>
</evidence>
<dbReference type="InterPro" id="IPR000525">
    <property type="entry name" value="Initiator_Rep_WH1"/>
</dbReference>
<dbReference type="Gene3D" id="1.10.10.10">
    <property type="entry name" value="Winged helix-like DNA-binding domain superfamily/Winged helix DNA-binding domain"/>
    <property type="match status" value="2"/>
</dbReference>
<gene>
    <name evidence="3" type="ORF">Lpp14_16311</name>
</gene>
<dbReference type="EMBL" id="ANJZ01000431">
    <property type="protein sequence ID" value="EPC57423.1"/>
    <property type="molecule type" value="Genomic_DNA"/>
</dbReference>
<dbReference type="InterPro" id="IPR036390">
    <property type="entry name" value="WH_DNA-bd_sf"/>
</dbReference>
<dbReference type="Proteomes" id="UP000014264">
    <property type="component" value="Unassembled WGS sequence"/>
</dbReference>
<comment type="similarity">
    <text evidence="1">Belongs to the initiator RepB protein family.</text>
</comment>
<feature type="domain" description="Initiator Rep protein WH1" evidence="2">
    <location>
        <begin position="31"/>
        <end position="174"/>
    </location>
</feature>
<accession>A0A829GJ15</accession>
<dbReference type="Pfam" id="PF01051">
    <property type="entry name" value="Rep3_N"/>
    <property type="match status" value="1"/>
</dbReference>
<evidence type="ECO:0000256" key="1">
    <source>
        <dbReference type="ARBA" id="ARBA00038283"/>
    </source>
</evidence>
<reference evidence="3 4" key="1">
    <citation type="journal article" date="2013" name="PLoS ONE">
        <title>Lactobacillus paracasei comparative genomics: towards species pan-genome definition and exploitation of diversity.</title>
        <authorList>
            <person name="Smokvina T."/>
            <person name="Wels M."/>
            <person name="Polka J."/>
            <person name="Chervaux C."/>
            <person name="Brisse S."/>
            <person name="Boekhorst J."/>
            <person name="van Hylckama Vlieg J.E."/>
            <person name="Siezen R.J."/>
        </authorList>
    </citation>
    <scope>NUCLEOTIDE SEQUENCE [LARGE SCALE GENOMIC DNA]</scope>
    <source>
        <strain evidence="3 4">Lpp14</strain>
    </source>
</reference>
<dbReference type="Pfam" id="PF21205">
    <property type="entry name" value="Rep3_C"/>
    <property type="match status" value="1"/>
</dbReference>
<name>A0A829GJ15_LACPA</name>